<dbReference type="Pfam" id="PF10604">
    <property type="entry name" value="Polyketide_cyc2"/>
    <property type="match status" value="1"/>
</dbReference>
<gene>
    <name evidence="1" type="ORF">OG327_05810</name>
</gene>
<dbReference type="AlphaFoldDB" id="A0AAU2JKY0"/>
<proteinExistence type="predicted"/>
<dbReference type="Gene3D" id="3.30.530.20">
    <property type="match status" value="1"/>
</dbReference>
<dbReference type="SUPFAM" id="SSF55961">
    <property type="entry name" value="Bet v1-like"/>
    <property type="match status" value="1"/>
</dbReference>
<organism evidence="1">
    <name type="scientific">Streptomyces sp. NBC_00049</name>
    <dbReference type="NCBI Taxonomy" id="2903617"/>
    <lineage>
        <taxon>Bacteria</taxon>
        <taxon>Bacillati</taxon>
        <taxon>Actinomycetota</taxon>
        <taxon>Actinomycetes</taxon>
        <taxon>Kitasatosporales</taxon>
        <taxon>Streptomycetaceae</taxon>
        <taxon>Streptomyces</taxon>
    </lineage>
</organism>
<name>A0AAU2JKY0_9ACTN</name>
<protein>
    <submittedName>
        <fullName evidence="1">SRPBCC family protein</fullName>
    </submittedName>
</protein>
<reference evidence="1" key="1">
    <citation type="submission" date="2022-10" db="EMBL/GenBank/DDBJ databases">
        <title>The complete genomes of actinobacterial strains from the NBC collection.</title>
        <authorList>
            <person name="Joergensen T.S."/>
            <person name="Alvarez Arevalo M."/>
            <person name="Sterndorff E.B."/>
            <person name="Faurdal D."/>
            <person name="Vuksanovic O."/>
            <person name="Mourched A.-S."/>
            <person name="Charusanti P."/>
            <person name="Shaw S."/>
            <person name="Blin K."/>
            <person name="Weber T."/>
        </authorList>
    </citation>
    <scope>NUCLEOTIDE SEQUENCE</scope>
    <source>
        <strain evidence="1">NBC_00049</strain>
    </source>
</reference>
<dbReference type="InterPro" id="IPR019587">
    <property type="entry name" value="Polyketide_cyclase/dehydratase"/>
</dbReference>
<sequence length="162" mass="18708">MDRSSWDRWNRYRFRSVWDLDAPPARVYAVLEQPGEYPRWWPQVRRVESVDDRTGAATVRSALPYALHVTVTELLRDPGRGVLEVALHGDLDGWARWTVRPRGGRGAARTRALYEQEVEVRRPLMRRLALAGRPAFRLNHALMMRAGRRGLEAWLDAVPEAV</sequence>
<accession>A0AAU2JKY0</accession>
<evidence type="ECO:0000313" key="1">
    <source>
        <dbReference type="EMBL" id="WTU72900.1"/>
    </source>
</evidence>
<dbReference type="InterPro" id="IPR023393">
    <property type="entry name" value="START-like_dom_sf"/>
</dbReference>
<dbReference type="EMBL" id="CP108264">
    <property type="protein sequence ID" value="WTU72900.1"/>
    <property type="molecule type" value="Genomic_DNA"/>
</dbReference>